<dbReference type="GO" id="GO:0005634">
    <property type="term" value="C:nucleus"/>
    <property type="evidence" value="ECO:0007669"/>
    <property type="project" value="TreeGrafter"/>
</dbReference>
<dbReference type="Pfam" id="PF00117">
    <property type="entry name" value="GATase"/>
    <property type="match status" value="1"/>
</dbReference>
<organism evidence="2 3">
    <name type="scientific">Pseudovirgaria hyperparasitica</name>
    <dbReference type="NCBI Taxonomy" id="470096"/>
    <lineage>
        <taxon>Eukaryota</taxon>
        <taxon>Fungi</taxon>
        <taxon>Dikarya</taxon>
        <taxon>Ascomycota</taxon>
        <taxon>Pezizomycotina</taxon>
        <taxon>Dothideomycetes</taxon>
        <taxon>Dothideomycetes incertae sedis</taxon>
        <taxon>Acrospermales</taxon>
        <taxon>Acrospermaceae</taxon>
        <taxon>Pseudovirgaria</taxon>
    </lineage>
</organism>
<dbReference type="SUPFAM" id="SSF52317">
    <property type="entry name" value="Class I glutamine amidotransferase-like"/>
    <property type="match status" value="1"/>
</dbReference>
<protein>
    <submittedName>
        <fullName evidence="2">Class I glutamine amidotransferase-like protein</fullName>
    </submittedName>
</protein>
<dbReference type="CDD" id="cd01741">
    <property type="entry name" value="GATase1_1"/>
    <property type="match status" value="1"/>
</dbReference>
<dbReference type="GeneID" id="54485752"/>
<proteinExistence type="predicted"/>
<gene>
    <name evidence="2" type="ORF">EJ05DRAFT_479565</name>
</gene>
<dbReference type="Gene3D" id="3.40.50.880">
    <property type="match status" value="1"/>
</dbReference>
<keyword evidence="3" id="KW-1185">Reference proteome</keyword>
<feature type="domain" description="Glutamine amidotransferase" evidence="1">
    <location>
        <begin position="59"/>
        <end position="204"/>
    </location>
</feature>
<name>A0A6A6VY19_9PEZI</name>
<dbReference type="InterPro" id="IPR029062">
    <property type="entry name" value="Class_I_gatase-like"/>
</dbReference>
<accession>A0A6A6VY19</accession>
<keyword evidence="2" id="KW-0808">Transferase</keyword>
<dbReference type="GO" id="GO:0016740">
    <property type="term" value="F:transferase activity"/>
    <property type="evidence" value="ECO:0007669"/>
    <property type="project" value="UniProtKB-KW"/>
</dbReference>
<dbReference type="OrthoDB" id="92161at2759"/>
<dbReference type="PROSITE" id="PS51273">
    <property type="entry name" value="GATASE_TYPE_1"/>
    <property type="match status" value="1"/>
</dbReference>
<keyword evidence="2" id="KW-0315">Glutamine amidotransferase</keyword>
<evidence type="ECO:0000259" key="1">
    <source>
        <dbReference type="Pfam" id="PF00117"/>
    </source>
</evidence>
<dbReference type="RefSeq" id="XP_033597045.1">
    <property type="nucleotide sequence ID" value="XM_033744698.1"/>
</dbReference>
<dbReference type="PANTHER" id="PTHR42695">
    <property type="entry name" value="GLUTAMINE AMIDOTRANSFERASE YLR126C-RELATED"/>
    <property type="match status" value="1"/>
</dbReference>
<dbReference type="Proteomes" id="UP000799437">
    <property type="component" value="Unassembled WGS sequence"/>
</dbReference>
<dbReference type="InterPro" id="IPR017926">
    <property type="entry name" value="GATASE"/>
</dbReference>
<reference evidence="2" key="1">
    <citation type="journal article" date="2020" name="Stud. Mycol.">
        <title>101 Dothideomycetes genomes: a test case for predicting lifestyles and emergence of pathogens.</title>
        <authorList>
            <person name="Haridas S."/>
            <person name="Albert R."/>
            <person name="Binder M."/>
            <person name="Bloem J."/>
            <person name="Labutti K."/>
            <person name="Salamov A."/>
            <person name="Andreopoulos B."/>
            <person name="Baker S."/>
            <person name="Barry K."/>
            <person name="Bills G."/>
            <person name="Bluhm B."/>
            <person name="Cannon C."/>
            <person name="Castanera R."/>
            <person name="Culley D."/>
            <person name="Daum C."/>
            <person name="Ezra D."/>
            <person name="Gonzalez J."/>
            <person name="Henrissat B."/>
            <person name="Kuo A."/>
            <person name="Liang C."/>
            <person name="Lipzen A."/>
            <person name="Lutzoni F."/>
            <person name="Magnuson J."/>
            <person name="Mondo S."/>
            <person name="Nolan M."/>
            <person name="Ohm R."/>
            <person name="Pangilinan J."/>
            <person name="Park H.-J."/>
            <person name="Ramirez L."/>
            <person name="Alfaro M."/>
            <person name="Sun H."/>
            <person name="Tritt A."/>
            <person name="Yoshinaga Y."/>
            <person name="Zwiers L.-H."/>
            <person name="Turgeon B."/>
            <person name="Goodwin S."/>
            <person name="Spatafora J."/>
            <person name="Crous P."/>
            <person name="Grigoriev I."/>
        </authorList>
    </citation>
    <scope>NUCLEOTIDE SEQUENCE</scope>
    <source>
        <strain evidence="2">CBS 121739</strain>
    </source>
</reference>
<dbReference type="AlphaFoldDB" id="A0A6A6VY19"/>
<sequence length="251" mass="28518">MQKPIRIAVLECDTPLDKIKARHGGYGNIFERLLKVAATEMHTPDFVNADDLHVTKFHVQEKMEYPNIEDIDAILITGSRFNSFDNDPWITKLVQFTQDILAQTRVRIIGVCFGHQIVGRALGVKVDRSNAGWETSVLPMTLTPKGKELFKKDIINIHQMHRDIVYAYPPGVEALGHSPRCDVQGMYAQNRLLTVQGHPEFTQEIMEELCETRHAQKIFDDELYADSMRRVADAQDGVVVAQAFLRFLVEG</sequence>
<dbReference type="EMBL" id="ML996580">
    <property type="protein sequence ID" value="KAF2754594.1"/>
    <property type="molecule type" value="Genomic_DNA"/>
</dbReference>
<dbReference type="GO" id="GO:0005829">
    <property type="term" value="C:cytosol"/>
    <property type="evidence" value="ECO:0007669"/>
    <property type="project" value="TreeGrafter"/>
</dbReference>
<dbReference type="PANTHER" id="PTHR42695:SF5">
    <property type="entry name" value="GLUTAMINE AMIDOTRANSFERASE YLR126C-RELATED"/>
    <property type="match status" value="1"/>
</dbReference>
<evidence type="ECO:0000313" key="3">
    <source>
        <dbReference type="Proteomes" id="UP000799437"/>
    </source>
</evidence>
<evidence type="ECO:0000313" key="2">
    <source>
        <dbReference type="EMBL" id="KAF2754594.1"/>
    </source>
</evidence>
<dbReference type="InterPro" id="IPR044992">
    <property type="entry name" value="ChyE-like"/>
</dbReference>